<gene>
    <name evidence="1" type="ORF">FC62_GL000217</name>
</gene>
<sequence>MNILLFNEIGEKIMKLLMNSTKLNQSQIRLLQYFSETGNELLAMNDLAHELSISISTLSRQLNQEQTRSYLEFDLTSKDSTKHVHLSANGLIKAEELKKAITGLTDKIFAYSAQEEISFLRSELSMIIKKLS</sequence>
<dbReference type="EMBL" id="AZCV01000001">
    <property type="protein sequence ID" value="KRK38530.1"/>
    <property type="molecule type" value="Genomic_DNA"/>
</dbReference>
<dbReference type="RefSeq" id="WP_056946125.1">
    <property type="nucleotide sequence ID" value="NZ_AZCV01000001.1"/>
</dbReference>
<evidence type="ECO:0008006" key="3">
    <source>
        <dbReference type="Google" id="ProtNLM"/>
    </source>
</evidence>
<dbReference type="PATRIC" id="fig|1423722.3.peg.221"/>
<evidence type="ECO:0000313" key="1">
    <source>
        <dbReference type="EMBL" id="KRK38530.1"/>
    </source>
</evidence>
<name>A0A0R1H4N8_9LACO</name>
<dbReference type="SUPFAM" id="SSF46785">
    <property type="entry name" value="Winged helix' DNA-binding domain"/>
    <property type="match status" value="1"/>
</dbReference>
<reference evidence="1 2" key="1">
    <citation type="journal article" date="2015" name="Genome Announc.">
        <title>Expanding the biotechnology potential of lactobacilli through comparative genomics of 213 strains and associated genera.</title>
        <authorList>
            <person name="Sun Z."/>
            <person name="Harris H.M."/>
            <person name="McCann A."/>
            <person name="Guo C."/>
            <person name="Argimon S."/>
            <person name="Zhang W."/>
            <person name="Yang X."/>
            <person name="Jeffery I.B."/>
            <person name="Cooney J.C."/>
            <person name="Kagawa T.F."/>
            <person name="Liu W."/>
            <person name="Song Y."/>
            <person name="Salvetti E."/>
            <person name="Wrobel A."/>
            <person name="Rasinkangas P."/>
            <person name="Parkhill J."/>
            <person name="Rea M.C."/>
            <person name="O'Sullivan O."/>
            <person name="Ritari J."/>
            <person name="Douillard F.P."/>
            <person name="Paul Ross R."/>
            <person name="Yang R."/>
            <person name="Briner A.E."/>
            <person name="Felis G.E."/>
            <person name="de Vos W.M."/>
            <person name="Barrangou R."/>
            <person name="Klaenhammer T.R."/>
            <person name="Caufield P.W."/>
            <person name="Cui Y."/>
            <person name="Zhang H."/>
            <person name="O'Toole P.W."/>
        </authorList>
    </citation>
    <scope>NUCLEOTIDE SEQUENCE [LARGE SCALE GENOMIC DNA]</scope>
    <source>
        <strain evidence="1 2">DSM 20534</strain>
    </source>
</reference>
<evidence type="ECO:0000313" key="2">
    <source>
        <dbReference type="Proteomes" id="UP000050909"/>
    </source>
</evidence>
<organism evidence="1 2">
    <name type="scientific">Amylolactobacillus amylotrophicus DSM 20534</name>
    <dbReference type="NCBI Taxonomy" id="1423722"/>
    <lineage>
        <taxon>Bacteria</taxon>
        <taxon>Bacillati</taxon>
        <taxon>Bacillota</taxon>
        <taxon>Bacilli</taxon>
        <taxon>Lactobacillales</taxon>
        <taxon>Lactobacillaceae</taxon>
        <taxon>Amylolactobacillus</taxon>
    </lineage>
</organism>
<protein>
    <recommendedName>
        <fullName evidence="3">HTH marR-type domain-containing protein</fullName>
    </recommendedName>
</protein>
<keyword evidence="2" id="KW-1185">Reference proteome</keyword>
<dbReference type="AlphaFoldDB" id="A0A0R1H4N8"/>
<comment type="caution">
    <text evidence="1">The sequence shown here is derived from an EMBL/GenBank/DDBJ whole genome shotgun (WGS) entry which is preliminary data.</text>
</comment>
<dbReference type="Gene3D" id="1.10.10.10">
    <property type="entry name" value="Winged helix-like DNA-binding domain superfamily/Winged helix DNA-binding domain"/>
    <property type="match status" value="1"/>
</dbReference>
<accession>A0A0R1H4N8</accession>
<dbReference type="InterPro" id="IPR036388">
    <property type="entry name" value="WH-like_DNA-bd_sf"/>
</dbReference>
<proteinExistence type="predicted"/>
<dbReference type="InterPro" id="IPR036390">
    <property type="entry name" value="WH_DNA-bd_sf"/>
</dbReference>
<dbReference type="Proteomes" id="UP000050909">
    <property type="component" value="Unassembled WGS sequence"/>
</dbReference>